<dbReference type="PANTHER" id="PTHR11243">
    <property type="entry name" value="GROWTH FACTOR RECEPTOR-BOUND PROTEIN"/>
    <property type="match status" value="1"/>
</dbReference>
<feature type="non-terminal residue" evidence="2">
    <location>
        <position position="762"/>
    </location>
</feature>
<gene>
    <name evidence="2" type="primary">RAPH1</name>
    <name evidence="2" type="ORF">Ciccas_000688</name>
</gene>
<dbReference type="Gene3D" id="3.10.20.90">
    <property type="entry name" value="Phosphatidylinositol 3-kinase Catalytic Subunit, Chain A, domain 1"/>
    <property type="match status" value="1"/>
</dbReference>
<dbReference type="EMBL" id="JBJKFK010000040">
    <property type="protein sequence ID" value="KAL3320613.1"/>
    <property type="molecule type" value="Genomic_DNA"/>
</dbReference>
<protein>
    <submittedName>
        <fullName evidence="2">Ras-associated and pleckstrin y domains-containing protein 1</fullName>
    </submittedName>
</protein>
<proteinExistence type="predicted"/>
<dbReference type="InterPro" id="IPR011993">
    <property type="entry name" value="PH-like_dom_sf"/>
</dbReference>
<comment type="caution">
    <text evidence="2">The sequence shown here is derived from an EMBL/GenBank/DDBJ whole genome shotgun (WGS) entry which is preliminary data.</text>
</comment>
<dbReference type="PANTHER" id="PTHR11243:SF23">
    <property type="entry name" value="LD06925P"/>
    <property type="match status" value="1"/>
</dbReference>
<feature type="region of interest" description="Disordered" evidence="1">
    <location>
        <begin position="727"/>
        <end position="749"/>
    </location>
</feature>
<organism evidence="2 3">
    <name type="scientific">Cichlidogyrus casuarinus</name>
    <dbReference type="NCBI Taxonomy" id="1844966"/>
    <lineage>
        <taxon>Eukaryota</taxon>
        <taxon>Metazoa</taxon>
        <taxon>Spiralia</taxon>
        <taxon>Lophotrochozoa</taxon>
        <taxon>Platyhelminthes</taxon>
        <taxon>Monogenea</taxon>
        <taxon>Monopisthocotylea</taxon>
        <taxon>Dactylogyridea</taxon>
        <taxon>Ancyrocephalidae</taxon>
        <taxon>Cichlidogyrus</taxon>
    </lineage>
</organism>
<dbReference type="InterPro" id="IPR039664">
    <property type="entry name" value="GRB/APBB1IP"/>
</dbReference>
<evidence type="ECO:0000256" key="1">
    <source>
        <dbReference type="SAM" id="MobiDB-lite"/>
    </source>
</evidence>
<name>A0ABD2QM60_9PLAT</name>
<dbReference type="Gene3D" id="2.30.29.30">
    <property type="entry name" value="Pleckstrin-homology domain (PH domain)/Phosphotyrosine-binding domain (PTB)"/>
    <property type="match status" value="1"/>
</dbReference>
<feature type="region of interest" description="Disordered" evidence="1">
    <location>
        <begin position="162"/>
        <end position="196"/>
    </location>
</feature>
<accession>A0ABD2QM60</accession>
<sequence length="762" mass="86999">MEYSVPDVICVSHSVERRPAIRNGESSMNGLPPVGTRSVKKKRPARVQIAVPEDRSYYTNSNGLGAVEMNGDSEFGDYETDNGLRGGLSSENGDYATVIDCRRALYETFPVYSSQLRSMQLDNHLRPHIFNNTQQTYHQLPNSQIRVYPSIHQNGFETTNLSNENLKVDGSSGYGSHSSQEPVPEPRRRSSIAQQDTINKPASEYYWMPDYGSPRVRPRKLITKPSTKPYKADQIYSTVNPMLIKSEPRLNHISCKYTETQRLLKNGVDINKSSMEELNFWRKLSDQSQQEENTMRRLKARVSLKSLPLVIKCSDRDPIELVISSEDTTLDILKRILDDHHREITMRTALVQRYPSRKIERIFEDDEMPFQSISARDLKSGELQIVLEDRNDTYGIFQNARTWLRHSFCNPQNSMMSKTAVQDIFGTQKWGESINFPEHKDRLYIRTHGGRWKKRYCTIRASGIYAGRHSYSRADELTRVCSFSKMLHLFTSTGRWTNLLAPTTCGFVLNIASNLIWNPDAALSFCTLDCHSLNSWYGFIRIALNGRRIWNNYKERLRMCHFLTNEEEIFSMAQAVHEEPQRSREQENDSLWTDRKRYLLNKHLSTSSTTITTGSIFAAPNRSRQNTPDSMRSFADFEIGSRVRPPSRSHSLNSWQSSLRSRSGSLSRSIGDFFANIVEKSNVKIAQPVKRRLSRGPSARRCSRSIRCISAPYAVVSTNPMVPSGETSSACSPFPDQDDVSFPMPPPEMIDDSAAVAARTLQ</sequence>
<feature type="compositionally biased region" description="Low complexity" evidence="1">
    <location>
        <begin position="648"/>
        <end position="665"/>
    </location>
</feature>
<keyword evidence="3" id="KW-1185">Reference proteome</keyword>
<reference evidence="2 3" key="1">
    <citation type="submission" date="2024-11" db="EMBL/GenBank/DDBJ databases">
        <title>Adaptive evolution of stress response genes in parasites aligns with host niche diversity.</title>
        <authorList>
            <person name="Hahn C."/>
            <person name="Resl P."/>
        </authorList>
    </citation>
    <scope>NUCLEOTIDE SEQUENCE [LARGE SCALE GENOMIC DNA]</scope>
    <source>
        <strain evidence="2">EGGRZ-B1_66</strain>
        <tissue evidence="2">Body</tissue>
    </source>
</reference>
<feature type="region of interest" description="Disordered" evidence="1">
    <location>
        <begin position="640"/>
        <end position="665"/>
    </location>
</feature>
<evidence type="ECO:0000313" key="3">
    <source>
        <dbReference type="Proteomes" id="UP001626550"/>
    </source>
</evidence>
<dbReference type="AlphaFoldDB" id="A0ABD2QM60"/>
<dbReference type="Proteomes" id="UP001626550">
    <property type="component" value="Unassembled WGS sequence"/>
</dbReference>
<evidence type="ECO:0000313" key="2">
    <source>
        <dbReference type="EMBL" id="KAL3320613.1"/>
    </source>
</evidence>